<protein>
    <submittedName>
        <fullName evidence="1">Stabilizer of iron transporter SufD / Polynucleotidyl transferase</fullName>
    </submittedName>
</protein>
<keyword evidence="2" id="KW-1185">Reference proteome</keyword>
<organism evidence="1 2">
    <name type="scientific">Melia azedarach</name>
    <name type="common">Chinaberry tree</name>
    <dbReference type="NCBI Taxonomy" id="155640"/>
    <lineage>
        <taxon>Eukaryota</taxon>
        <taxon>Viridiplantae</taxon>
        <taxon>Streptophyta</taxon>
        <taxon>Embryophyta</taxon>
        <taxon>Tracheophyta</taxon>
        <taxon>Spermatophyta</taxon>
        <taxon>Magnoliopsida</taxon>
        <taxon>eudicotyledons</taxon>
        <taxon>Gunneridae</taxon>
        <taxon>Pentapetalae</taxon>
        <taxon>rosids</taxon>
        <taxon>malvids</taxon>
        <taxon>Sapindales</taxon>
        <taxon>Meliaceae</taxon>
        <taxon>Melia</taxon>
    </lineage>
</organism>
<evidence type="ECO:0000313" key="1">
    <source>
        <dbReference type="EMBL" id="KAJ4713661.1"/>
    </source>
</evidence>
<gene>
    <name evidence="1" type="ORF">OWV82_015718</name>
</gene>
<comment type="caution">
    <text evidence="1">The sequence shown here is derived from an EMBL/GenBank/DDBJ whole genome shotgun (WGS) entry which is preliminary data.</text>
</comment>
<dbReference type="EMBL" id="CM051401">
    <property type="protein sequence ID" value="KAJ4713661.1"/>
    <property type="molecule type" value="Genomic_DNA"/>
</dbReference>
<sequence>MVFVSQCCLTKHVFRMGKQYLVNVQIQDVAVLNSIWLHDQECVYPLSYCTEHDVLEANQEQYTTCCAANSISIHNSGDIVVHLTQPRLHYCICCSMDTAPRASS</sequence>
<accession>A0ACC1XQ80</accession>
<evidence type="ECO:0000313" key="2">
    <source>
        <dbReference type="Proteomes" id="UP001164539"/>
    </source>
</evidence>
<dbReference type="Proteomes" id="UP001164539">
    <property type="component" value="Chromosome 8"/>
</dbReference>
<proteinExistence type="predicted"/>
<reference evidence="1 2" key="1">
    <citation type="journal article" date="2023" name="Science">
        <title>Complex scaffold remodeling in plant triterpene biosynthesis.</title>
        <authorList>
            <person name="De La Pena R."/>
            <person name="Hodgson H."/>
            <person name="Liu J.C."/>
            <person name="Stephenson M.J."/>
            <person name="Martin A.C."/>
            <person name="Owen C."/>
            <person name="Harkess A."/>
            <person name="Leebens-Mack J."/>
            <person name="Jimenez L.E."/>
            <person name="Osbourn A."/>
            <person name="Sattely E.S."/>
        </authorList>
    </citation>
    <scope>NUCLEOTIDE SEQUENCE [LARGE SCALE GENOMIC DNA]</scope>
    <source>
        <strain evidence="2">cv. JPN11</strain>
        <tissue evidence="1">Leaf</tissue>
    </source>
</reference>
<name>A0ACC1XQ80_MELAZ</name>
<keyword evidence="1" id="KW-0808">Transferase</keyword>